<dbReference type="AlphaFoldDB" id="E2ABI6"/>
<gene>
    <name evidence="1" type="ORF">EAG_16324</name>
</gene>
<evidence type="ECO:0000313" key="1">
    <source>
        <dbReference type="EMBL" id="EFN69203.1"/>
    </source>
</evidence>
<name>E2ABI6_CAMFO</name>
<dbReference type="Proteomes" id="UP000000311">
    <property type="component" value="Unassembled WGS sequence"/>
</dbReference>
<reference evidence="1 2" key="1">
    <citation type="journal article" date="2010" name="Science">
        <title>Genomic comparison of the ants Camponotus floridanus and Harpegnathos saltator.</title>
        <authorList>
            <person name="Bonasio R."/>
            <person name="Zhang G."/>
            <person name="Ye C."/>
            <person name="Mutti N.S."/>
            <person name="Fang X."/>
            <person name="Qin N."/>
            <person name="Donahue G."/>
            <person name="Yang P."/>
            <person name="Li Q."/>
            <person name="Li C."/>
            <person name="Zhang P."/>
            <person name="Huang Z."/>
            <person name="Berger S.L."/>
            <person name="Reinberg D."/>
            <person name="Wang J."/>
            <person name="Liebig J."/>
        </authorList>
    </citation>
    <scope>NUCLEOTIDE SEQUENCE [LARGE SCALE GENOMIC DNA]</scope>
    <source>
        <strain evidence="2">C129</strain>
    </source>
</reference>
<accession>E2ABI6</accession>
<organism evidence="2">
    <name type="scientific">Camponotus floridanus</name>
    <name type="common">Florida carpenter ant</name>
    <dbReference type="NCBI Taxonomy" id="104421"/>
    <lineage>
        <taxon>Eukaryota</taxon>
        <taxon>Metazoa</taxon>
        <taxon>Ecdysozoa</taxon>
        <taxon>Arthropoda</taxon>
        <taxon>Hexapoda</taxon>
        <taxon>Insecta</taxon>
        <taxon>Pterygota</taxon>
        <taxon>Neoptera</taxon>
        <taxon>Endopterygota</taxon>
        <taxon>Hymenoptera</taxon>
        <taxon>Apocrita</taxon>
        <taxon>Aculeata</taxon>
        <taxon>Formicoidea</taxon>
        <taxon>Formicidae</taxon>
        <taxon>Formicinae</taxon>
        <taxon>Camponotus</taxon>
    </lineage>
</organism>
<feature type="non-terminal residue" evidence="1">
    <location>
        <position position="1"/>
    </location>
</feature>
<dbReference type="InParanoid" id="E2ABI6"/>
<evidence type="ECO:0000313" key="2">
    <source>
        <dbReference type="Proteomes" id="UP000000311"/>
    </source>
</evidence>
<protein>
    <recommendedName>
        <fullName evidence="3">Peptidase A2 domain-containing protein</fullName>
    </recommendedName>
</protein>
<proteinExistence type="predicted"/>
<evidence type="ECO:0008006" key="3">
    <source>
        <dbReference type="Google" id="ProtNLM"/>
    </source>
</evidence>
<feature type="non-terminal residue" evidence="1">
    <location>
        <position position="85"/>
    </location>
</feature>
<dbReference type="EMBL" id="GL438270">
    <property type="protein sequence ID" value="EFN69203.1"/>
    <property type="molecule type" value="Genomic_DNA"/>
</dbReference>
<sequence>FMVDSGSGLNLIKQKCLGPHVILDKTNSLSLQEIASEIIITLGAVSIFILGELTEFYVISDLIGFARDGIPGNRFLRERSVILNY</sequence>
<keyword evidence="2" id="KW-1185">Reference proteome</keyword>
<dbReference type="OMA" id="FKQHDAD"/>